<evidence type="ECO:0000313" key="2">
    <source>
        <dbReference type="EMBL" id="GBP84374.1"/>
    </source>
</evidence>
<feature type="region of interest" description="Disordered" evidence="1">
    <location>
        <begin position="498"/>
        <end position="563"/>
    </location>
</feature>
<dbReference type="EMBL" id="BGZK01001675">
    <property type="protein sequence ID" value="GBP84374.1"/>
    <property type="molecule type" value="Genomic_DNA"/>
</dbReference>
<comment type="caution">
    <text evidence="2">The sequence shown here is derived from an EMBL/GenBank/DDBJ whole genome shotgun (WGS) entry which is preliminary data.</text>
</comment>
<dbReference type="AlphaFoldDB" id="A0A4C1ZB60"/>
<feature type="compositionally biased region" description="Polar residues" evidence="1">
    <location>
        <begin position="498"/>
        <end position="512"/>
    </location>
</feature>
<gene>
    <name evidence="2" type="ORF">EVAR_99273_1</name>
</gene>
<feature type="compositionally biased region" description="Polar residues" evidence="1">
    <location>
        <begin position="520"/>
        <end position="537"/>
    </location>
</feature>
<dbReference type="OrthoDB" id="329835at2759"/>
<proteinExistence type="predicted"/>
<organism evidence="2 3">
    <name type="scientific">Eumeta variegata</name>
    <name type="common">Bagworm moth</name>
    <name type="synonym">Eumeta japonica</name>
    <dbReference type="NCBI Taxonomy" id="151549"/>
    <lineage>
        <taxon>Eukaryota</taxon>
        <taxon>Metazoa</taxon>
        <taxon>Ecdysozoa</taxon>
        <taxon>Arthropoda</taxon>
        <taxon>Hexapoda</taxon>
        <taxon>Insecta</taxon>
        <taxon>Pterygota</taxon>
        <taxon>Neoptera</taxon>
        <taxon>Endopterygota</taxon>
        <taxon>Lepidoptera</taxon>
        <taxon>Glossata</taxon>
        <taxon>Ditrysia</taxon>
        <taxon>Tineoidea</taxon>
        <taxon>Psychidae</taxon>
        <taxon>Oiketicinae</taxon>
        <taxon>Eumeta</taxon>
    </lineage>
</organism>
<sequence length="563" mass="63120">MRPSIDRQSCAAFVVANLITFHPCNYTFHWRNGMPIARHVADWVIFVGTNIKELPDTTTLKSLNLDFEKAVEIIRVFERRYKYSFNRRNLLDFTVGRLKEAEIKLDVSTKKKKANLEVYFRNVDSDELTSSAELLVMQTLVYEPQIRSDEFEANETYLILVPGMEGHHGVFNTLCERLKIFALCMQPGLDHPRETPRAAAQRLVEGTVFCADSAPDVFPVQLKAFLGDVSGNELQNAVTGHMYTLMTETAYDRIVEAERYIPEHHQMRSKIVLLKSRYQPEALAAYPRDLGLSKYTIQLGDVYDLEAEHADALKDLRCTPIVHKHLQPPLLEEYFEKNLCETYLPNGMKFLELSEQCSFEPRPVVSGSARVRVCGVPRSEVARRQLSHGRPSRRAPVTLPSARRARTRFLRLGATACGPAAALWGRASLSVTASGQTLLVMVNPFRIKFSRAIASALIQRHRGRLRVTITPRPGCAQQQGHALPSEVDSVLGLGSSNFTKNNNMGSRGQSPCPSACSGGKRSSSAISTEEGSNNSDSAIKGSDNEERNFQLVKKKNKRVARRL</sequence>
<reference evidence="2 3" key="1">
    <citation type="journal article" date="2019" name="Commun. Biol.">
        <title>The bagworm genome reveals a unique fibroin gene that provides high tensile strength.</title>
        <authorList>
            <person name="Kono N."/>
            <person name="Nakamura H."/>
            <person name="Ohtoshi R."/>
            <person name="Tomita M."/>
            <person name="Numata K."/>
            <person name="Arakawa K."/>
        </authorList>
    </citation>
    <scope>NUCLEOTIDE SEQUENCE [LARGE SCALE GENOMIC DNA]</scope>
</reference>
<keyword evidence="3" id="KW-1185">Reference proteome</keyword>
<dbReference type="Proteomes" id="UP000299102">
    <property type="component" value="Unassembled WGS sequence"/>
</dbReference>
<accession>A0A4C1ZB60</accession>
<name>A0A4C1ZB60_EUMVA</name>
<evidence type="ECO:0000256" key="1">
    <source>
        <dbReference type="SAM" id="MobiDB-lite"/>
    </source>
</evidence>
<feature type="compositionally biased region" description="Basic residues" evidence="1">
    <location>
        <begin position="552"/>
        <end position="563"/>
    </location>
</feature>
<evidence type="ECO:0000313" key="3">
    <source>
        <dbReference type="Proteomes" id="UP000299102"/>
    </source>
</evidence>
<protein>
    <submittedName>
        <fullName evidence="2">Uncharacterized protein</fullName>
    </submittedName>
</protein>